<feature type="domain" description="Photosynthesis system II assembly factor Ycf48/Hcf136-like" evidence="4">
    <location>
        <begin position="304"/>
        <end position="376"/>
    </location>
</feature>
<evidence type="ECO:0000259" key="5">
    <source>
        <dbReference type="Pfam" id="PF18962"/>
    </source>
</evidence>
<dbReference type="InterPro" id="IPR026444">
    <property type="entry name" value="Secre_tail"/>
</dbReference>
<sequence length="1060" mass="114593">MKNYLLLPLIFCSVLLTGQTNTWIKQATHPSTNTNTCIDFPNDSVGYLVNFSGNFCSTSDSGQHWMLESSITNKKLFGVDFLNDTIGYAVGEDGVIFKTTDGASWNQQTTSNSEDLYGVKVINDTVAFAVGRHHRILRTQNGGVTWSIAPVYESHSSAFLYTVDFVNDTLGFAVGKSNTYDGKLYRTTNGGDNWYSVGSFQWDILSDIYFINDSTYYLLGHTINTFPNTQLNIFKSSDYGAIWELSFEDYPGYIEVLSSLGPNKFSFNTDSTLFIAGTGGMIMKVNIEDSVLTMVPQSLGSVDFKDIFFIDEYTGYVVGVGGVIMQTQDGGETWDQINNGLGSAVRSIISLTENKAHSFGEQSAMCSTIDQGENWDVKKRGTYRIIDACFIDTLHGYRLQHYSSAYCYFMKTLDGGESWSYQSVPHGYLNTVVFTDSLNGYIAGDNGVVLKTIDGGDNWTDVSTPGPSKIRASYALSKDTVYFVGDNGLVVNTNDGGSSYNYYNIGVSVSMFDVFFWDADTGYVAGQLNTLLKTTDGGTNWTSVSPLNGSDITSMYFMDDQTGFVAGGTSATFSSGANTSGFVHKTTDGGATWETNQLTSTNGFNTIHFSPQGQGYVGGNNGYVAHAENFALAITHQENVQCTGPNTGSATVQAFNGTPPYNYTWLPSVSTSSSANGLAEGVYVVSVTDALGNTLSKRIVIEGPAEYNYTFESMNVCDSVLWEGTYYSVSGTYKDTILDGSGCDTIKSLSLTVGTSSSSTEAITVCDGYNWNGITYDTTGTYYDTLPNHSGCDSIMTLNLTVNKTFGNLSVNECYSYTSPSGSATYNTSGTYLDTITNSHGCDSIITIDLSINASYSNFSETVCDEYTSPSGQYNWTSTGNYMDTIPNAMGCDSVITVSLTVNNVDTSVIQSGVVLNAVSNTGNYQWADCLTGLSPIAGQNNQSFSPIADGEYALIISDNGCTDTSACYVVEGVGLGPLETTDLSIYPNPTYDYLHLVIPQQIEVSELIVLDATGRVVGTPDIETSNNSVQVSLPKESGVYFIKVVTTSPESVLLKCVKH</sequence>
<dbReference type="InterPro" id="IPR015943">
    <property type="entry name" value="WD40/YVTN_repeat-like_dom_sf"/>
</dbReference>
<dbReference type="Pfam" id="PF13573">
    <property type="entry name" value="SprB"/>
    <property type="match status" value="1"/>
</dbReference>
<dbReference type="GO" id="GO:0015979">
    <property type="term" value="P:photosynthesis"/>
    <property type="evidence" value="ECO:0007669"/>
    <property type="project" value="UniProtKB-KW"/>
</dbReference>
<protein>
    <submittedName>
        <fullName evidence="6">Ycf48-like protein</fullName>
    </submittedName>
</protein>
<evidence type="ECO:0000256" key="3">
    <source>
        <dbReference type="ARBA" id="ARBA00023276"/>
    </source>
</evidence>
<keyword evidence="1" id="KW-0602">Photosynthesis</keyword>
<dbReference type="PANTHER" id="PTHR47199:SF2">
    <property type="entry name" value="PHOTOSYSTEM II STABILITY_ASSEMBLY FACTOR HCF136, CHLOROPLASTIC"/>
    <property type="match status" value="1"/>
</dbReference>
<keyword evidence="3" id="KW-0604">Photosystem II</keyword>
<proteinExistence type="predicted"/>
<evidence type="ECO:0000256" key="2">
    <source>
        <dbReference type="ARBA" id="ARBA00022729"/>
    </source>
</evidence>
<dbReference type="RefSeq" id="WP_258540401.1">
    <property type="nucleotide sequence ID" value="NZ_OU015584.1"/>
</dbReference>
<dbReference type="SUPFAM" id="SSF110296">
    <property type="entry name" value="Oligoxyloglucan reducing end-specific cellobiohydrolase"/>
    <property type="match status" value="3"/>
</dbReference>
<dbReference type="InterPro" id="IPR028203">
    <property type="entry name" value="PSII_CF48-like_dom"/>
</dbReference>
<feature type="domain" description="Secretion system C-terminal sorting" evidence="5">
    <location>
        <begin position="986"/>
        <end position="1050"/>
    </location>
</feature>
<organism evidence="6 7">
    <name type="scientific">Parvicella tangerina</name>
    <dbReference type="NCBI Taxonomy" id="2829795"/>
    <lineage>
        <taxon>Bacteria</taxon>
        <taxon>Pseudomonadati</taxon>
        <taxon>Bacteroidota</taxon>
        <taxon>Flavobacteriia</taxon>
        <taxon>Flavobacteriales</taxon>
        <taxon>Parvicellaceae</taxon>
        <taxon>Parvicella</taxon>
    </lineage>
</organism>
<evidence type="ECO:0000313" key="7">
    <source>
        <dbReference type="Proteomes" id="UP000683507"/>
    </source>
</evidence>
<name>A0A916JJV9_9FLAO</name>
<evidence type="ECO:0000259" key="4">
    <source>
        <dbReference type="Pfam" id="PF14870"/>
    </source>
</evidence>
<feature type="domain" description="Photosynthesis system II assembly factor Ycf48/Hcf136-like" evidence="4">
    <location>
        <begin position="385"/>
        <end position="500"/>
    </location>
</feature>
<dbReference type="Pfam" id="PF18962">
    <property type="entry name" value="Por_Secre_tail"/>
    <property type="match status" value="1"/>
</dbReference>
<dbReference type="AlphaFoldDB" id="A0A916JJV9"/>
<dbReference type="PANTHER" id="PTHR47199">
    <property type="entry name" value="PHOTOSYSTEM II STABILITY/ASSEMBLY FACTOR HCF136, CHLOROPLASTIC"/>
    <property type="match status" value="1"/>
</dbReference>
<gene>
    <name evidence="6" type="primary">hcf136_1</name>
    <name evidence="6" type="ORF">CRYO30217_00157</name>
</gene>
<reference evidence="6" key="1">
    <citation type="submission" date="2021-04" db="EMBL/GenBank/DDBJ databases">
        <authorList>
            <person name="Rodrigo-Torres L."/>
            <person name="Arahal R. D."/>
            <person name="Lucena T."/>
        </authorList>
    </citation>
    <scope>NUCLEOTIDE SEQUENCE</scope>
    <source>
        <strain evidence="6">AS29M-1</strain>
    </source>
</reference>
<evidence type="ECO:0000313" key="6">
    <source>
        <dbReference type="EMBL" id="CAG5076633.1"/>
    </source>
</evidence>
<evidence type="ECO:0000256" key="1">
    <source>
        <dbReference type="ARBA" id="ARBA00022531"/>
    </source>
</evidence>
<dbReference type="EMBL" id="OU015584">
    <property type="protein sequence ID" value="CAG5076633.1"/>
    <property type="molecule type" value="Genomic_DNA"/>
</dbReference>
<accession>A0A916JJV9</accession>
<keyword evidence="7" id="KW-1185">Reference proteome</keyword>
<dbReference type="NCBIfam" id="TIGR04183">
    <property type="entry name" value="Por_Secre_tail"/>
    <property type="match status" value="1"/>
</dbReference>
<dbReference type="Proteomes" id="UP000683507">
    <property type="component" value="Chromosome"/>
</dbReference>
<dbReference type="GO" id="GO:0009523">
    <property type="term" value="C:photosystem II"/>
    <property type="evidence" value="ECO:0007669"/>
    <property type="project" value="UniProtKB-KW"/>
</dbReference>
<dbReference type="Gene3D" id="2.130.10.10">
    <property type="entry name" value="YVTN repeat-like/Quinoprotein amine dehydrogenase"/>
    <property type="match status" value="2"/>
</dbReference>
<dbReference type="Gene3D" id="2.60.40.740">
    <property type="match status" value="1"/>
</dbReference>
<dbReference type="Pfam" id="PF14870">
    <property type="entry name" value="PSII_BNR"/>
    <property type="match status" value="2"/>
</dbReference>
<dbReference type="InterPro" id="IPR025667">
    <property type="entry name" value="SprB_repeat"/>
</dbReference>
<dbReference type="KEGG" id="ptan:CRYO30217_00157"/>
<keyword evidence="2" id="KW-0732">Signal</keyword>